<dbReference type="PANTHER" id="PTHR11214">
    <property type="entry name" value="BETA-1,3-N-ACETYLGLUCOSAMINYLTRANSFERASE"/>
    <property type="match status" value="1"/>
</dbReference>
<dbReference type="EMBL" id="BTSX01000004">
    <property type="protein sequence ID" value="GMS93616.1"/>
    <property type="molecule type" value="Genomic_DNA"/>
</dbReference>
<evidence type="ECO:0000256" key="7">
    <source>
        <dbReference type="ARBA" id="ARBA00022989"/>
    </source>
</evidence>
<keyword evidence="8 10" id="KW-0333">Golgi apparatus</keyword>
<evidence type="ECO:0000256" key="1">
    <source>
        <dbReference type="ARBA" id="ARBA00004323"/>
    </source>
</evidence>
<dbReference type="PANTHER" id="PTHR11214:SF391">
    <property type="entry name" value="BETA-1,3-GALACTOSYLTRANSFERASE BRE-2-RELATED"/>
    <property type="match status" value="1"/>
</dbReference>
<comment type="similarity">
    <text evidence="2 10">Belongs to the glycosyltransferase 31 family.</text>
</comment>
<keyword evidence="3 10" id="KW-0328">Glycosyltransferase</keyword>
<dbReference type="AlphaFoldDB" id="A0AAV5TH32"/>
<gene>
    <name evidence="11" type="ORF">PENTCL1PPCAC_15791</name>
</gene>
<sequence length="332" mass="38265">MKFEHRCSVYLVLAASYCLLFSFFGSGKECAKATNANQTLHKLINTLPADKFVLESPSMNYATTYRIVFLVISAPYERDERDEIRSTWTARGNSQLRMMDDALVIFVLGRSPFVAEEALEHHDILQTDVEDTYRNMVYKIEVAFRWVQANVKSEFVVKVDSDTVIHVDRLSDQLRLLDQRGSSHWMACFHNTNSRPIRDTCHSWYISNEDFAPSTIPNYCLGPGYVLKRSSFERIVDKMGSVKIFEVEDAFFTGVVAKDLVDLFCVAELIVPRYTDYSDCSSGSPSLSVLNTHFQFNGSKSRKNLTAAYERLKEPRCHNVLTRLFYRYDYCR</sequence>
<dbReference type="GO" id="GO:0016758">
    <property type="term" value="F:hexosyltransferase activity"/>
    <property type="evidence" value="ECO:0007669"/>
    <property type="project" value="InterPro"/>
</dbReference>
<evidence type="ECO:0000313" key="12">
    <source>
        <dbReference type="Proteomes" id="UP001432027"/>
    </source>
</evidence>
<keyword evidence="6 10" id="KW-0735">Signal-anchor</keyword>
<keyword evidence="4" id="KW-0808">Transferase</keyword>
<evidence type="ECO:0000256" key="3">
    <source>
        <dbReference type="ARBA" id="ARBA00022676"/>
    </source>
</evidence>
<keyword evidence="7 10" id="KW-1133">Transmembrane helix</keyword>
<proteinExistence type="inferred from homology"/>
<keyword evidence="12" id="KW-1185">Reference proteome</keyword>
<reference evidence="11" key="1">
    <citation type="submission" date="2023-10" db="EMBL/GenBank/DDBJ databases">
        <title>Genome assembly of Pristionchus species.</title>
        <authorList>
            <person name="Yoshida K."/>
            <person name="Sommer R.J."/>
        </authorList>
    </citation>
    <scope>NUCLEOTIDE SEQUENCE</scope>
    <source>
        <strain evidence="11">RS0144</strain>
    </source>
</reference>
<accession>A0AAV5TH32</accession>
<evidence type="ECO:0000256" key="9">
    <source>
        <dbReference type="ARBA" id="ARBA00023136"/>
    </source>
</evidence>
<comment type="caution">
    <text evidence="11">The sequence shown here is derived from an EMBL/GenBank/DDBJ whole genome shotgun (WGS) entry which is preliminary data.</text>
</comment>
<evidence type="ECO:0000256" key="4">
    <source>
        <dbReference type="ARBA" id="ARBA00022679"/>
    </source>
</evidence>
<dbReference type="GO" id="GO:0000139">
    <property type="term" value="C:Golgi membrane"/>
    <property type="evidence" value="ECO:0007669"/>
    <property type="project" value="UniProtKB-SubCell"/>
</dbReference>
<protein>
    <recommendedName>
        <fullName evidence="10">Hexosyltransferase</fullName>
        <ecNumber evidence="10">2.4.1.-</ecNumber>
    </recommendedName>
</protein>
<organism evidence="11 12">
    <name type="scientific">Pristionchus entomophagus</name>
    <dbReference type="NCBI Taxonomy" id="358040"/>
    <lineage>
        <taxon>Eukaryota</taxon>
        <taxon>Metazoa</taxon>
        <taxon>Ecdysozoa</taxon>
        <taxon>Nematoda</taxon>
        <taxon>Chromadorea</taxon>
        <taxon>Rhabditida</taxon>
        <taxon>Rhabditina</taxon>
        <taxon>Diplogasteromorpha</taxon>
        <taxon>Diplogasteroidea</taxon>
        <taxon>Neodiplogasteridae</taxon>
        <taxon>Pristionchus</taxon>
    </lineage>
</organism>
<name>A0AAV5TH32_9BILA</name>
<evidence type="ECO:0000256" key="2">
    <source>
        <dbReference type="ARBA" id="ARBA00008661"/>
    </source>
</evidence>
<dbReference type="Pfam" id="PF01762">
    <property type="entry name" value="Galactosyl_T"/>
    <property type="match status" value="1"/>
</dbReference>
<evidence type="ECO:0000256" key="5">
    <source>
        <dbReference type="ARBA" id="ARBA00022692"/>
    </source>
</evidence>
<dbReference type="Proteomes" id="UP001432027">
    <property type="component" value="Unassembled WGS sequence"/>
</dbReference>
<dbReference type="GO" id="GO:0006493">
    <property type="term" value="P:protein O-linked glycosylation"/>
    <property type="evidence" value="ECO:0007669"/>
    <property type="project" value="TreeGrafter"/>
</dbReference>
<evidence type="ECO:0000256" key="10">
    <source>
        <dbReference type="RuleBase" id="RU363063"/>
    </source>
</evidence>
<dbReference type="Gene3D" id="3.90.550.50">
    <property type="match status" value="1"/>
</dbReference>
<dbReference type="InterPro" id="IPR029044">
    <property type="entry name" value="Nucleotide-diphossugar_trans"/>
</dbReference>
<evidence type="ECO:0000256" key="8">
    <source>
        <dbReference type="ARBA" id="ARBA00023034"/>
    </source>
</evidence>
<dbReference type="EC" id="2.4.1.-" evidence="10"/>
<keyword evidence="5 10" id="KW-0812">Transmembrane</keyword>
<dbReference type="SUPFAM" id="SSF53448">
    <property type="entry name" value="Nucleotide-diphospho-sugar transferases"/>
    <property type="match status" value="1"/>
</dbReference>
<comment type="subcellular location">
    <subcellularLocation>
        <location evidence="1 10">Golgi apparatus membrane</location>
        <topology evidence="1 10">Single-pass type II membrane protein</topology>
    </subcellularLocation>
</comment>
<feature type="transmembrane region" description="Helical" evidence="10">
    <location>
        <begin position="7"/>
        <end position="25"/>
    </location>
</feature>
<evidence type="ECO:0000256" key="6">
    <source>
        <dbReference type="ARBA" id="ARBA00022968"/>
    </source>
</evidence>
<keyword evidence="9 10" id="KW-0472">Membrane</keyword>
<evidence type="ECO:0000313" key="11">
    <source>
        <dbReference type="EMBL" id="GMS93616.1"/>
    </source>
</evidence>
<dbReference type="InterPro" id="IPR002659">
    <property type="entry name" value="Glyco_trans_31"/>
</dbReference>